<keyword evidence="4 18" id="KW-0812">Transmembrane</keyword>
<sequence>MSLWVRAWVLLGLGVVNIIAERQMLIGGLFDDSSQSNILEVAFKAAIKKVNSNPALLPERRLIPLIEYIYKDDSYYASQRVCSMVIKGVVAIFGPQSEATASHVQSMCDVFEIPHIETRWDYRFIREEYSINVHPYPPALASIYVKLIEKFDWWDNFCILYQDDAGLVRVQELLKMAKKNVNVIVFQLDAHHDHRGILRDIIAKEIYNIVIDCNVDILYEVLKQAQQVGMMTKSYDYFITNLDFQTLDLEDFQYSGANITGFRLVDFNQTEVKTIISEWTLDELQSKLKDHSEKSEADQLNEASWKQLSKGIIPTEAALMYDAVILFATALTNLDRRGMIEAQSLHCNSTNSWKPGGSIKNYIKHLQLYNKTMSGFVGFNSGNGFRELFTLEIIRLTSAGLQKIGHCQKNQGADHYAIDLQWNLHKELVNKTQATIPHYRVATKEGLPYFTEKKDPAVLTGNDRYEGYVVDLMKELAKILNFTFEIYDTPGSSKYGSLNASGLWDGMIGEIIYNKSDMALADLTITTTRQEVVDFSTPFINLGISILYKKPQKEPPALFSFLDPFSIEVWLYMSAAYIGVSIILFVLARFSPYEWENPYPCIQEPEELENNFSFLNSLWFTIGSLMQQGSDIAPKAVSTRIVAGMWWFFTLIIISSYTANLAAFLTVETVSSSIESASDLAKQTKIKYGCLDKGSTRNFFQNATLEPYVTMWKYMSSNPDVFVNGNDAGTQRVIDENYAFFMESSSIEYVVKQTCGLRRVGGLLDTKGYGIAVKKNSPLRTQLTDAILELQEKEVLQKIKKTWWEKGGKSCESETDQSPQGLTLSNVGGVFVVLLSGMGFACIVALIEFMWNIRNTVKENRGSICSEMLNELKFVIRCYGSTKPVRKHTVETDNRMLNMNLHGYNGLGGHDT</sequence>
<feature type="binding site" evidence="15">
    <location>
        <position position="524"/>
    </location>
    <ligand>
        <name>L-glutamate</name>
        <dbReference type="ChEBI" id="CHEBI:29985"/>
    </ligand>
</feature>
<proteinExistence type="inferred from homology"/>
<keyword evidence="3" id="KW-1003">Cell membrane</keyword>
<evidence type="ECO:0000256" key="12">
    <source>
        <dbReference type="ARBA" id="ARBA00023286"/>
    </source>
</evidence>
<evidence type="ECO:0000256" key="8">
    <source>
        <dbReference type="ARBA" id="ARBA00023136"/>
    </source>
</evidence>
<feature type="binding site" evidence="15">
    <location>
        <position position="529"/>
    </location>
    <ligand>
        <name>L-glutamate</name>
        <dbReference type="ChEBI" id="CHEBI:29985"/>
    </ligand>
</feature>
<feature type="domain" description="Ionotropic glutamate receptor L-glutamate and glycine-binding" evidence="21">
    <location>
        <begin position="448"/>
        <end position="513"/>
    </location>
</feature>
<name>A0A646QE29_9MYRI</name>
<keyword evidence="8 18" id="KW-0472">Membrane</keyword>
<comment type="subcellular location">
    <subcellularLocation>
        <location evidence="14">Postsynaptic cell membrane</location>
        <topology evidence="14">Multi-pass membrane protein</topology>
    </subcellularLocation>
</comment>
<evidence type="ECO:0000256" key="16">
    <source>
        <dbReference type="PIRSR" id="PIRSR601508-2"/>
    </source>
</evidence>
<dbReference type="AlphaFoldDB" id="A0A646QE29"/>
<evidence type="ECO:0000256" key="18">
    <source>
        <dbReference type="SAM" id="Phobius"/>
    </source>
</evidence>
<feature type="transmembrane region" description="Helical" evidence="18">
    <location>
        <begin position="569"/>
        <end position="588"/>
    </location>
</feature>
<feature type="binding site" evidence="15">
    <location>
        <position position="695"/>
    </location>
    <ligand>
        <name>L-glutamate</name>
        <dbReference type="ChEBI" id="CHEBI:29985"/>
    </ligand>
</feature>
<keyword evidence="6" id="KW-0770">Synapse</keyword>
<feature type="transmembrane region" description="Helical" evidence="18">
    <location>
        <begin position="645"/>
        <end position="667"/>
    </location>
</feature>
<feature type="domain" description="Ionotropic glutamate receptor C-terminal" evidence="20">
    <location>
        <begin position="438"/>
        <end position="806"/>
    </location>
</feature>
<dbReference type="SUPFAM" id="SSF53850">
    <property type="entry name" value="Periplasmic binding protein-like II"/>
    <property type="match status" value="1"/>
</dbReference>
<keyword evidence="19" id="KW-0732">Signal</keyword>
<keyword evidence="12" id="KW-1071">Ligand-gated ion channel</keyword>
<dbReference type="InterPro" id="IPR001828">
    <property type="entry name" value="ANF_lig-bd_rcpt"/>
</dbReference>
<keyword evidence="9" id="KW-0675">Receptor</keyword>
<dbReference type="InterPro" id="IPR001320">
    <property type="entry name" value="Iontro_rcpt_C"/>
</dbReference>
<evidence type="ECO:0000256" key="5">
    <source>
        <dbReference type="ARBA" id="ARBA00022989"/>
    </source>
</evidence>
<dbReference type="FunFam" id="3.40.190.10:FF:000178">
    <property type="entry name" value="Glutamate receptor subunit"/>
    <property type="match status" value="1"/>
</dbReference>
<dbReference type="InterPro" id="IPR001508">
    <property type="entry name" value="Iono_Glu_rcpt_met"/>
</dbReference>
<dbReference type="PANTHER" id="PTHR18966">
    <property type="entry name" value="IONOTROPIC GLUTAMATE RECEPTOR"/>
    <property type="match status" value="1"/>
</dbReference>
<dbReference type="InterPro" id="IPR028082">
    <property type="entry name" value="Peripla_BP_I"/>
</dbReference>
<dbReference type="GO" id="GO:0045211">
    <property type="term" value="C:postsynaptic membrane"/>
    <property type="evidence" value="ECO:0007669"/>
    <property type="project" value="UniProtKB-SubCell"/>
</dbReference>
<keyword evidence="13" id="KW-0407">Ion channel</keyword>
<comment type="similarity">
    <text evidence="1">Belongs to the glutamate-gated ion channel (TC 1.A.10.1) family.</text>
</comment>
<evidence type="ECO:0000256" key="3">
    <source>
        <dbReference type="ARBA" id="ARBA00022475"/>
    </source>
</evidence>
<dbReference type="GO" id="GO:0015276">
    <property type="term" value="F:ligand-gated monoatomic ion channel activity"/>
    <property type="evidence" value="ECO:0007669"/>
    <property type="project" value="InterPro"/>
</dbReference>
<dbReference type="SUPFAM" id="SSF53822">
    <property type="entry name" value="Periplasmic binding protein-like I"/>
    <property type="match status" value="1"/>
</dbReference>
<dbReference type="FunFam" id="3.40.190.10:FF:000061">
    <property type="entry name" value="Glutamate receptor, ionotropic kainate"/>
    <property type="match status" value="1"/>
</dbReference>
<evidence type="ECO:0000256" key="13">
    <source>
        <dbReference type="ARBA" id="ARBA00023303"/>
    </source>
</evidence>
<dbReference type="FunFam" id="1.10.287.70:FF:000010">
    <property type="entry name" value="Putative glutamate receptor ionotropic kainate 1"/>
    <property type="match status" value="1"/>
</dbReference>
<feature type="signal peptide" evidence="19">
    <location>
        <begin position="1"/>
        <end position="20"/>
    </location>
</feature>
<dbReference type="Gene3D" id="3.40.50.2300">
    <property type="match status" value="2"/>
</dbReference>
<dbReference type="Pfam" id="PF01094">
    <property type="entry name" value="ANF_receptor"/>
    <property type="match status" value="1"/>
</dbReference>
<evidence type="ECO:0000256" key="7">
    <source>
        <dbReference type="ARBA" id="ARBA00023065"/>
    </source>
</evidence>
<evidence type="ECO:0000256" key="14">
    <source>
        <dbReference type="ARBA" id="ARBA00034104"/>
    </source>
</evidence>
<evidence type="ECO:0000256" key="19">
    <source>
        <dbReference type="SAM" id="SignalP"/>
    </source>
</evidence>
<feature type="binding site" evidence="15">
    <location>
        <position position="743"/>
    </location>
    <ligand>
        <name>L-glutamate</name>
        <dbReference type="ChEBI" id="CHEBI:29985"/>
    </ligand>
</feature>
<evidence type="ECO:0000256" key="15">
    <source>
        <dbReference type="PIRSR" id="PIRSR601508-1"/>
    </source>
</evidence>
<reference evidence="22" key="1">
    <citation type="submission" date="2018-11" db="EMBL/GenBank/DDBJ databases">
        <title>Venom-gland transcriptomics and venom proteomics of the Florida green centipede (Hemiscolopendra marginata) reveal sex-based variation in a centipede venom.</title>
        <authorList>
            <person name="Nystrom G.S."/>
            <person name="Ward M.J."/>
            <person name="Ellsworth S.A."/>
            <person name="Rokyta D.R."/>
        </authorList>
    </citation>
    <scope>NUCLEOTIDE SEQUENCE</scope>
    <source>
        <tissue evidence="22">Venom gland</tissue>
    </source>
</reference>
<evidence type="ECO:0000313" key="22">
    <source>
        <dbReference type="EMBL" id="MUP40878.1"/>
    </source>
</evidence>
<dbReference type="SUPFAM" id="SSF81324">
    <property type="entry name" value="Voltage-gated potassium channels"/>
    <property type="match status" value="1"/>
</dbReference>
<dbReference type="Pfam" id="PF10613">
    <property type="entry name" value="Lig_chan-Glu_bd"/>
    <property type="match status" value="1"/>
</dbReference>
<evidence type="ECO:0000256" key="17">
    <source>
        <dbReference type="PIRSR" id="PIRSR601508-3"/>
    </source>
</evidence>
<protein>
    <submittedName>
        <fullName evidence="22">Kainate2</fullName>
    </submittedName>
</protein>
<evidence type="ECO:0000256" key="6">
    <source>
        <dbReference type="ARBA" id="ARBA00023018"/>
    </source>
</evidence>
<evidence type="ECO:0000256" key="2">
    <source>
        <dbReference type="ARBA" id="ARBA00022448"/>
    </source>
</evidence>
<evidence type="ECO:0000256" key="4">
    <source>
        <dbReference type="ARBA" id="ARBA00022692"/>
    </source>
</evidence>
<dbReference type="PRINTS" id="PR00177">
    <property type="entry name" value="NMDARECEPTOR"/>
</dbReference>
<accession>A0A646QE29</accession>
<dbReference type="SMART" id="SM00918">
    <property type="entry name" value="Lig_chan-Glu_bd"/>
    <property type="match status" value="1"/>
</dbReference>
<feature type="transmembrane region" description="Helical" evidence="18">
    <location>
        <begin position="827"/>
        <end position="851"/>
    </location>
</feature>
<dbReference type="Gene3D" id="3.40.190.10">
    <property type="entry name" value="Periplasmic binding protein-like II"/>
    <property type="match status" value="2"/>
</dbReference>
<evidence type="ECO:0000256" key="10">
    <source>
        <dbReference type="ARBA" id="ARBA00023180"/>
    </source>
</evidence>
<dbReference type="SMART" id="SM00079">
    <property type="entry name" value="PBPe"/>
    <property type="match status" value="1"/>
</dbReference>
<feature type="chain" id="PRO_5024949888" evidence="19">
    <location>
        <begin position="21"/>
        <end position="912"/>
    </location>
</feature>
<dbReference type="EMBL" id="GHBY01000701">
    <property type="protein sequence ID" value="MUP40878.1"/>
    <property type="molecule type" value="Transcribed_RNA"/>
</dbReference>
<dbReference type="InterPro" id="IPR015683">
    <property type="entry name" value="Ionotropic_Glu_rcpt"/>
</dbReference>
<feature type="site" description="Crucial to convey clamshell closure to channel opening" evidence="16">
    <location>
        <position position="674"/>
    </location>
</feature>
<keyword evidence="2" id="KW-0813">Transport</keyword>
<feature type="binding site" evidence="15">
    <location>
        <position position="696"/>
    </location>
    <ligand>
        <name>L-glutamate</name>
        <dbReference type="ChEBI" id="CHEBI:29985"/>
    </ligand>
</feature>
<evidence type="ECO:0000256" key="11">
    <source>
        <dbReference type="ARBA" id="ARBA00023257"/>
    </source>
</evidence>
<dbReference type="GO" id="GO:0038023">
    <property type="term" value="F:signaling receptor activity"/>
    <property type="evidence" value="ECO:0007669"/>
    <property type="project" value="InterPro"/>
</dbReference>
<evidence type="ECO:0000256" key="9">
    <source>
        <dbReference type="ARBA" id="ARBA00023170"/>
    </source>
</evidence>
<evidence type="ECO:0000256" key="1">
    <source>
        <dbReference type="ARBA" id="ARBA00008685"/>
    </source>
</evidence>
<dbReference type="Pfam" id="PF00060">
    <property type="entry name" value="Lig_chan"/>
    <property type="match status" value="1"/>
</dbReference>
<keyword evidence="11" id="KW-0628">Postsynaptic cell membrane</keyword>
<organism evidence="22">
    <name type="scientific">Hemiscolopendra marginata</name>
    <dbReference type="NCBI Taxonomy" id="943146"/>
    <lineage>
        <taxon>Eukaryota</taxon>
        <taxon>Metazoa</taxon>
        <taxon>Ecdysozoa</taxon>
        <taxon>Arthropoda</taxon>
        <taxon>Myriapoda</taxon>
        <taxon>Chilopoda</taxon>
        <taxon>Pleurostigmophora</taxon>
        <taxon>Scolopendromorpha</taxon>
        <taxon>Scolopendridae</taxon>
        <taxon>Hemiscolopendra</taxon>
    </lineage>
</organism>
<keyword evidence="17" id="KW-1015">Disulfide bond</keyword>
<keyword evidence="7" id="KW-0406">Ion transport</keyword>
<keyword evidence="10" id="KW-0325">Glycoprotein</keyword>
<dbReference type="InterPro" id="IPR019594">
    <property type="entry name" value="Glu/Gly-bd"/>
</dbReference>
<dbReference type="Gene3D" id="1.10.287.70">
    <property type="match status" value="1"/>
</dbReference>
<evidence type="ECO:0000259" key="21">
    <source>
        <dbReference type="SMART" id="SM00918"/>
    </source>
</evidence>
<keyword evidence="5 18" id="KW-1133">Transmembrane helix</keyword>
<evidence type="ECO:0000259" key="20">
    <source>
        <dbReference type="SMART" id="SM00079"/>
    </source>
</evidence>
<dbReference type="CDD" id="cd06382">
    <property type="entry name" value="PBP1_iGluR_Kainate"/>
    <property type="match status" value="1"/>
</dbReference>
<feature type="disulfide bond" evidence="17">
    <location>
        <begin position="755"/>
        <end position="811"/>
    </location>
</feature>